<protein>
    <submittedName>
        <fullName evidence="11">Response regulator</fullName>
    </submittedName>
</protein>
<evidence type="ECO:0000313" key="12">
    <source>
        <dbReference type="Proteomes" id="UP000309673"/>
    </source>
</evidence>
<dbReference type="PANTHER" id="PTHR42713">
    <property type="entry name" value="HISTIDINE KINASE-RELATED"/>
    <property type="match status" value="1"/>
</dbReference>
<dbReference type="Gene3D" id="1.10.10.60">
    <property type="entry name" value="Homeodomain-like"/>
    <property type="match status" value="2"/>
</dbReference>
<dbReference type="PANTHER" id="PTHR42713:SF3">
    <property type="entry name" value="TRANSCRIPTIONAL REGULATORY PROTEIN HPTR"/>
    <property type="match status" value="1"/>
</dbReference>
<dbReference type="GO" id="GO:0003700">
    <property type="term" value="F:DNA-binding transcription factor activity"/>
    <property type="evidence" value="ECO:0007669"/>
    <property type="project" value="InterPro"/>
</dbReference>
<dbReference type="SMART" id="SM00448">
    <property type="entry name" value="REC"/>
    <property type="match status" value="1"/>
</dbReference>
<dbReference type="AlphaFoldDB" id="A0A4U0FC49"/>
<feature type="domain" description="HTH araC/xylS-type" evidence="9">
    <location>
        <begin position="287"/>
        <end position="385"/>
    </location>
</feature>
<keyword evidence="2" id="KW-0963">Cytoplasm</keyword>
<dbReference type="InterPro" id="IPR051552">
    <property type="entry name" value="HptR"/>
</dbReference>
<name>A0A4U0FC49_9BACL</name>
<feature type="domain" description="Response regulatory" evidence="10">
    <location>
        <begin position="7"/>
        <end position="124"/>
    </location>
</feature>
<dbReference type="EMBL" id="SUPK01000004">
    <property type="protein sequence ID" value="TJY42426.1"/>
    <property type="molecule type" value="Genomic_DNA"/>
</dbReference>
<evidence type="ECO:0000259" key="9">
    <source>
        <dbReference type="PROSITE" id="PS01124"/>
    </source>
</evidence>
<comment type="caution">
    <text evidence="11">The sequence shown here is derived from an EMBL/GenBank/DDBJ whole genome shotgun (WGS) entry which is preliminary data.</text>
</comment>
<evidence type="ECO:0000256" key="3">
    <source>
        <dbReference type="ARBA" id="ARBA00022553"/>
    </source>
</evidence>
<gene>
    <name evidence="11" type="ORF">E5161_10565</name>
</gene>
<evidence type="ECO:0000256" key="4">
    <source>
        <dbReference type="ARBA" id="ARBA00023012"/>
    </source>
</evidence>
<dbReference type="RefSeq" id="WP_136777766.1">
    <property type="nucleotide sequence ID" value="NZ_SUPK01000004.1"/>
</dbReference>
<evidence type="ECO:0000256" key="8">
    <source>
        <dbReference type="PROSITE-ProRule" id="PRU00169"/>
    </source>
</evidence>
<keyword evidence="12" id="KW-1185">Reference proteome</keyword>
<dbReference type="GO" id="GO:0005737">
    <property type="term" value="C:cytoplasm"/>
    <property type="evidence" value="ECO:0007669"/>
    <property type="project" value="UniProtKB-SubCell"/>
</dbReference>
<dbReference type="Gene3D" id="3.40.50.2300">
    <property type="match status" value="1"/>
</dbReference>
<feature type="modified residue" description="4-aspartylphosphate" evidence="8">
    <location>
        <position position="59"/>
    </location>
</feature>
<evidence type="ECO:0000256" key="2">
    <source>
        <dbReference type="ARBA" id="ARBA00022490"/>
    </source>
</evidence>
<dbReference type="SUPFAM" id="SSF52172">
    <property type="entry name" value="CheY-like"/>
    <property type="match status" value="1"/>
</dbReference>
<keyword evidence="6" id="KW-0238">DNA-binding</keyword>
<dbReference type="Pfam" id="PF00072">
    <property type="entry name" value="Response_reg"/>
    <property type="match status" value="1"/>
</dbReference>
<dbReference type="Pfam" id="PF12833">
    <property type="entry name" value="HTH_18"/>
    <property type="match status" value="1"/>
</dbReference>
<reference evidence="11 12" key="1">
    <citation type="submission" date="2019-04" db="EMBL/GenBank/DDBJ databases">
        <title>Cohnella sp. nov., isolated from soil.</title>
        <authorList>
            <person name="Kim W."/>
        </authorList>
    </citation>
    <scope>NUCLEOTIDE SEQUENCE [LARGE SCALE GENOMIC DNA]</scope>
    <source>
        <strain evidence="11 12">CAU 1483</strain>
    </source>
</reference>
<dbReference type="GO" id="GO:0000160">
    <property type="term" value="P:phosphorelay signal transduction system"/>
    <property type="evidence" value="ECO:0007669"/>
    <property type="project" value="UniProtKB-KW"/>
</dbReference>
<dbReference type="InterPro" id="IPR001789">
    <property type="entry name" value="Sig_transdc_resp-reg_receiver"/>
</dbReference>
<dbReference type="InterPro" id="IPR009057">
    <property type="entry name" value="Homeodomain-like_sf"/>
</dbReference>
<dbReference type="OrthoDB" id="1769137at2"/>
<keyword evidence="7" id="KW-0804">Transcription</keyword>
<evidence type="ECO:0000256" key="5">
    <source>
        <dbReference type="ARBA" id="ARBA00023015"/>
    </source>
</evidence>
<organism evidence="11 12">
    <name type="scientific">Cohnella pontilimi</name>
    <dbReference type="NCBI Taxonomy" id="2564100"/>
    <lineage>
        <taxon>Bacteria</taxon>
        <taxon>Bacillati</taxon>
        <taxon>Bacillota</taxon>
        <taxon>Bacilli</taxon>
        <taxon>Bacillales</taxon>
        <taxon>Paenibacillaceae</taxon>
        <taxon>Cohnella</taxon>
    </lineage>
</organism>
<proteinExistence type="predicted"/>
<evidence type="ECO:0000256" key="1">
    <source>
        <dbReference type="ARBA" id="ARBA00004496"/>
    </source>
</evidence>
<dbReference type="PROSITE" id="PS50110">
    <property type="entry name" value="RESPONSE_REGULATORY"/>
    <property type="match status" value="1"/>
</dbReference>
<accession>A0A4U0FC49</accession>
<keyword evidence="3 8" id="KW-0597">Phosphoprotein</keyword>
<dbReference type="GO" id="GO:0043565">
    <property type="term" value="F:sequence-specific DNA binding"/>
    <property type="evidence" value="ECO:0007669"/>
    <property type="project" value="InterPro"/>
</dbReference>
<dbReference type="SMART" id="SM00342">
    <property type="entry name" value="HTH_ARAC"/>
    <property type="match status" value="1"/>
</dbReference>
<evidence type="ECO:0000259" key="10">
    <source>
        <dbReference type="PROSITE" id="PS50110"/>
    </source>
</evidence>
<evidence type="ECO:0000256" key="6">
    <source>
        <dbReference type="ARBA" id="ARBA00023125"/>
    </source>
</evidence>
<evidence type="ECO:0000256" key="7">
    <source>
        <dbReference type="ARBA" id="ARBA00023163"/>
    </source>
</evidence>
<dbReference type="Proteomes" id="UP000309673">
    <property type="component" value="Unassembled WGS sequence"/>
</dbReference>
<dbReference type="InterPro" id="IPR011006">
    <property type="entry name" value="CheY-like_superfamily"/>
</dbReference>
<keyword evidence="5" id="KW-0805">Transcription regulation</keyword>
<keyword evidence="4" id="KW-0902">Two-component regulatory system</keyword>
<dbReference type="PROSITE" id="PS01124">
    <property type="entry name" value="HTH_ARAC_FAMILY_2"/>
    <property type="match status" value="1"/>
</dbReference>
<evidence type="ECO:0000313" key="11">
    <source>
        <dbReference type="EMBL" id="TJY42426.1"/>
    </source>
</evidence>
<comment type="subcellular location">
    <subcellularLocation>
        <location evidence="1">Cytoplasm</location>
    </subcellularLocation>
</comment>
<sequence>MNAPKLKVLVVDDDQIIRKGIIYVAEWDKHDMQVVADAPNGKRAWEAFMEHLPDIVITDIVMPEMNGIELAKKIKEHRPQAKILLLSSHRDFEYAQQGIELGASGYLLKTELNQAKITEYLVKFRNEIENQSLVQGESSPEISRNRHIQIQLWLGGVRTDIRSELLKWFASDWAWMTKPTYLYLLEFPTAMAEDQIHLMFKQALSAENELIPIGHDQCIFICNERNRNRFEQMLIEKKSMHEIEKWMKGDPISSPEEWIQSMKGLLKQSEIESKYGFESNLCPEPILKALQLMKDDINVKWTASEVSHLVGLSRSHFSVMFKKAVGENFMSYLHKRKLEVASELLLNTRLTLDEIAERTGMDCAKNFSKWFKRCMHDTPSQYRMRHRKNATV</sequence>
<dbReference type="InterPro" id="IPR018060">
    <property type="entry name" value="HTH_AraC"/>
</dbReference>
<dbReference type="SUPFAM" id="SSF46689">
    <property type="entry name" value="Homeodomain-like"/>
    <property type="match status" value="2"/>
</dbReference>
<dbReference type="CDD" id="cd17536">
    <property type="entry name" value="REC_YesN-like"/>
    <property type="match status" value="1"/>
</dbReference>